<dbReference type="Proteomes" id="UP001412239">
    <property type="component" value="Unassembled WGS sequence"/>
</dbReference>
<gene>
    <name evidence="1" type="ORF">GSTUAT00007591001</name>
</gene>
<dbReference type="EMBL" id="LN891139">
    <property type="protein sequence ID" value="CUS08348.1"/>
    <property type="molecule type" value="Genomic_DNA"/>
</dbReference>
<reference evidence="1" key="1">
    <citation type="submission" date="2015-10" db="EMBL/GenBank/DDBJ databases">
        <authorList>
            <person name="Regsiter A."/>
            <person name="william w."/>
        </authorList>
    </citation>
    <scope>NUCLEOTIDE SEQUENCE</scope>
    <source>
        <strain evidence="1">Montdore</strain>
    </source>
</reference>
<name>A0A292PP11_9PEZI</name>
<accession>A0A292PP11</accession>
<evidence type="ECO:0000313" key="1">
    <source>
        <dbReference type="EMBL" id="CUS08348.1"/>
    </source>
</evidence>
<protein>
    <submittedName>
        <fullName evidence="1">Uncharacterized protein</fullName>
    </submittedName>
</protein>
<dbReference type="AlphaFoldDB" id="A0A292PP11"/>
<evidence type="ECO:0000313" key="2">
    <source>
        <dbReference type="Proteomes" id="UP001412239"/>
    </source>
</evidence>
<proteinExistence type="predicted"/>
<organism evidence="1 2">
    <name type="scientific">Tuber aestivum</name>
    <name type="common">summer truffle</name>
    <dbReference type="NCBI Taxonomy" id="59557"/>
    <lineage>
        <taxon>Eukaryota</taxon>
        <taxon>Fungi</taxon>
        <taxon>Dikarya</taxon>
        <taxon>Ascomycota</taxon>
        <taxon>Pezizomycotina</taxon>
        <taxon>Pezizomycetes</taxon>
        <taxon>Pezizales</taxon>
        <taxon>Tuberaceae</taxon>
        <taxon>Tuber</taxon>
    </lineage>
</organism>
<sequence>MVAELGLLLGGGVEQLSGEKPQRFAIPVFYLQYRRGMGSIIERIDYCTCADSYMFHEPHLILMSSNP</sequence>
<keyword evidence="2" id="KW-1185">Reference proteome</keyword>